<keyword evidence="4" id="KW-0456">Lyase</keyword>
<comment type="caution">
    <text evidence="6">The sequence shown here is derived from an EMBL/GenBank/DDBJ whole genome shotgun (WGS) entry which is preliminary data.</text>
</comment>
<dbReference type="PANTHER" id="PTHR33337">
    <property type="entry name" value="GFA DOMAIN-CONTAINING PROTEIN"/>
    <property type="match status" value="1"/>
</dbReference>
<dbReference type="InterPro" id="IPR006913">
    <property type="entry name" value="CENP-V/GFA"/>
</dbReference>
<sequence>MSERLARCRCGQLTAECRGEPVRVSVCHCQACQRRTGGVFSAQARFPVDAVTLSGAFRTWERIGGSGRRAWYRWCPECGATVAYTNEGMDGVIAIPLGGFAGGEVPRPTVSVFEEHQQDWLAIVGADIEHFD</sequence>
<feature type="domain" description="CENP-V/GFA" evidence="5">
    <location>
        <begin position="4"/>
        <end position="121"/>
    </location>
</feature>
<dbReference type="PANTHER" id="PTHR33337:SF40">
    <property type="entry name" value="CENP-V_GFA DOMAIN-CONTAINING PROTEIN-RELATED"/>
    <property type="match status" value="1"/>
</dbReference>
<accession>A0ABT9EG58</accession>
<organism evidence="6 7">
    <name type="scientific">Sphingomonas aurea</name>
    <dbReference type="NCBI Taxonomy" id="3063994"/>
    <lineage>
        <taxon>Bacteria</taxon>
        <taxon>Pseudomonadati</taxon>
        <taxon>Pseudomonadota</taxon>
        <taxon>Alphaproteobacteria</taxon>
        <taxon>Sphingomonadales</taxon>
        <taxon>Sphingomonadaceae</taxon>
        <taxon>Sphingomonas</taxon>
    </lineage>
</organism>
<dbReference type="RefSeq" id="WP_305171525.1">
    <property type="nucleotide sequence ID" value="NZ_JAUUDS010000001.1"/>
</dbReference>
<dbReference type="PROSITE" id="PS51891">
    <property type="entry name" value="CENP_V_GFA"/>
    <property type="match status" value="1"/>
</dbReference>
<gene>
    <name evidence="6" type="ORF">Q5H91_01875</name>
</gene>
<evidence type="ECO:0000313" key="7">
    <source>
        <dbReference type="Proteomes" id="UP001230685"/>
    </source>
</evidence>
<dbReference type="SUPFAM" id="SSF51316">
    <property type="entry name" value="Mss4-like"/>
    <property type="match status" value="1"/>
</dbReference>
<evidence type="ECO:0000256" key="1">
    <source>
        <dbReference type="ARBA" id="ARBA00005495"/>
    </source>
</evidence>
<keyword evidence="7" id="KW-1185">Reference proteome</keyword>
<dbReference type="EMBL" id="JAUUDS010000001">
    <property type="protein sequence ID" value="MDP1025950.1"/>
    <property type="molecule type" value="Genomic_DNA"/>
</dbReference>
<evidence type="ECO:0000256" key="3">
    <source>
        <dbReference type="ARBA" id="ARBA00022833"/>
    </source>
</evidence>
<name>A0ABT9EG58_9SPHN</name>
<dbReference type="InterPro" id="IPR011057">
    <property type="entry name" value="Mss4-like_sf"/>
</dbReference>
<keyword evidence="3" id="KW-0862">Zinc</keyword>
<protein>
    <submittedName>
        <fullName evidence="6">GFA family protein</fullName>
    </submittedName>
</protein>
<dbReference type="Pfam" id="PF04828">
    <property type="entry name" value="GFA"/>
    <property type="match status" value="1"/>
</dbReference>
<comment type="similarity">
    <text evidence="1">Belongs to the Gfa family.</text>
</comment>
<proteinExistence type="inferred from homology"/>
<dbReference type="Proteomes" id="UP001230685">
    <property type="component" value="Unassembled WGS sequence"/>
</dbReference>
<keyword evidence="2" id="KW-0479">Metal-binding</keyword>
<reference evidence="6 7" key="1">
    <citation type="submission" date="2023-07" db="EMBL/GenBank/DDBJ databases">
        <authorList>
            <person name="Kim M.K."/>
        </authorList>
    </citation>
    <scope>NUCLEOTIDE SEQUENCE [LARGE SCALE GENOMIC DNA]</scope>
    <source>
        <strain evidence="6 7">KR1UV-12</strain>
    </source>
</reference>
<evidence type="ECO:0000256" key="4">
    <source>
        <dbReference type="ARBA" id="ARBA00023239"/>
    </source>
</evidence>
<dbReference type="Gene3D" id="3.90.1590.10">
    <property type="entry name" value="glutathione-dependent formaldehyde- activating enzyme (gfa)"/>
    <property type="match status" value="1"/>
</dbReference>
<evidence type="ECO:0000256" key="2">
    <source>
        <dbReference type="ARBA" id="ARBA00022723"/>
    </source>
</evidence>
<evidence type="ECO:0000313" key="6">
    <source>
        <dbReference type="EMBL" id="MDP1025950.1"/>
    </source>
</evidence>
<evidence type="ECO:0000259" key="5">
    <source>
        <dbReference type="PROSITE" id="PS51891"/>
    </source>
</evidence>